<feature type="domain" description="WW" evidence="2">
    <location>
        <begin position="147"/>
        <end position="180"/>
    </location>
</feature>
<protein>
    <submittedName>
        <fullName evidence="3">VCBS repeat-containing protein</fullName>
    </submittedName>
</protein>
<sequence>MKAPKINNDKYSDILWQNKNTGEVEYWLLRSENSASEIIGSSSQGMVGPGWNVVNNGDYNSDGIDDILWMNQNSGQVVWWDLAGGGQNTVHAIANIGLEWKAIPFYGTNATTVSPPPLLWFNTSTGQVVQWNLLNGEVKSITEVGRADPNAGWEALGSNAGKIYWRNQQTGETGYWTPSSNGQSWNRTENRGADWKFLGLGDFRNDESSQSSSGSTGISRPPGTLWQNTITGEVSTGYDETTFVTTNIFQTYFHTEHKTMTLGYAAQGWDAMVGQFTSQTAGQIPGNPPRGGVTDSILWHNQSTGESLVWDVGNGPGAFHTTNSVSSDWNII</sequence>
<dbReference type="PROSITE" id="PS01159">
    <property type="entry name" value="WW_DOMAIN_1"/>
    <property type="match status" value="1"/>
</dbReference>
<evidence type="ECO:0000313" key="3">
    <source>
        <dbReference type="EMBL" id="TGE02233.1"/>
    </source>
</evidence>
<accession>A0A4Z0NZA4</accession>
<proteinExistence type="predicted"/>
<dbReference type="Proteomes" id="UP000297535">
    <property type="component" value="Unassembled WGS sequence"/>
</dbReference>
<evidence type="ECO:0000259" key="2">
    <source>
        <dbReference type="PROSITE" id="PS50020"/>
    </source>
</evidence>
<dbReference type="InterPro" id="IPR001202">
    <property type="entry name" value="WW_dom"/>
</dbReference>
<name>A0A4Z0NZA4_9HYPH</name>
<dbReference type="RefSeq" id="WP_135412432.1">
    <property type="nucleotide sequence ID" value="NZ_SRLB01000001.1"/>
</dbReference>
<dbReference type="PANTHER" id="PTHR46580:SF2">
    <property type="entry name" value="MAM DOMAIN-CONTAINING PROTEIN"/>
    <property type="match status" value="1"/>
</dbReference>
<dbReference type="AlphaFoldDB" id="A0A4Z0NZA4"/>
<feature type="region of interest" description="Disordered" evidence="1">
    <location>
        <begin position="205"/>
        <end position="226"/>
    </location>
</feature>
<organism evidence="3 4">
    <name type="scientific">Methylobacterium nonmethylotrophicum</name>
    <dbReference type="NCBI Taxonomy" id="1141884"/>
    <lineage>
        <taxon>Bacteria</taxon>
        <taxon>Pseudomonadati</taxon>
        <taxon>Pseudomonadota</taxon>
        <taxon>Alphaproteobacteria</taxon>
        <taxon>Hyphomicrobiales</taxon>
        <taxon>Methylobacteriaceae</taxon>
        <taxon>Methylobacterium</taxon>
    </lineage>
</organism>
<feature type="compositionally biased region" description="Low complexity" evidence="1">
    <location>
        <begin position="208"/>
        <end position="219"/>
    </location>
</feature>
<gene>
    <name evidence="3" type="ORF">EU555_00145</name>
</gene>
<comment type="caution">
    <text evidence="3">The sequence shown here is derived from an EMBL/GenBank/DDBJ whole genome shotgun (WGS) entry which is preliminary data.</text>
</comment>
<evidence type="ECO:0000313" key="4">
    <source>
        <dbReference type="Proteomes" id="UP000297535"/>
    </source>
</evidence>
<dbReference type="PANTHER" id="PTHR46580">
    <property type="entry name" value="SENSOR KINASE-RELATED"/>
    <property type="match status" value="1"/>
</dbReference>
<reference evidence="3 4" key="1">
    <citation type="submission" date="2019-04" db="EMBL/GenBank/DDBJ databases">
        <authorList>
            <person name="Feng G."/>
            <person name="Zhu H."/>
        </authorList>
    </citation>
    <scope>NUCLEOTIDE SEQUENCE [LARGE SCALE GENOMIC DNA]</scope>
    <source>
        <strain evidence="3 4">6HR-1</strain>
    </source>
</reference>
<evidence type="ECO:0000256" key="1">
    <source>
        <dbReference type="SAM" id="MobiDB-lite"/>
    </source>
</evidence>
<dbReference type="EMBL" id="SRLB01000001">
    <property type="protein sequence ID" value="TGE02233.1"/>
    <property type="molecule type" value="Genomic_DNA"/>
</dbReference>
<keyword evidence="4" id="KW-1185">Reference proteome</keyword>
<dbReference type="SUPFAM" id="SSF69318">
    <property type="entry name" value="Integrin alpha N-terminal domain"/>
    <property type="match status" value="1"/>
</dbReference>
<dbReference type="OrthoDB" id="7975253at2"/>
<dbReference type="PROSITE" id="PS50020">
    <property type="entry name" value="WW_DOMAIN_2"/>
    <property type="match status" value="1"/>
</dbReference>
<dbReference type="InterPro" id="IPR028994">
    <property type="entry name" value="Integrin_alpha_N"/>
</dbReference>